<proteinExistence type="predicted"/>
<gene>
    <name evidence="1" type="ORF">J2X78_003929</name>
</gene>
<evidence type="ECO:0000313" key="1">
    <source>
        <dbReference type="EMBL" id="MDR6785344.1"/>
    </source>
</evidence>
<dbReference type="EMBL" id="JAVDTF010000004">
    <property type="protein sequence ID" value="MDR6785344.1"/>
    <property type="molecule type" value="Genomic_DNA"/>
</dbReference>
<organism evidence="1 2">
    <name type="scientific">Pedobacter africanus</name>
    <dbReference type="NCBI Taxonomy" id="151894"/>
    <lineage>
        <taxon>Bacteria</taxon>
        <taxon>Pseudomonadati</taxon>
        <taxon>Bacteroidota</taxon>
        <taxon>Sphingobacteriia</taxon>
        <taxon>Sphingobacteriales</taxon>
        <taxon>Sphingobacteriaceae</taxon>
        <taxon>Pedobacter</taxon>
    </lineage>
</organism>
<keyword evidence="2" id="KW-1185">Reference proteome</keyword>
<protein>
    <submittedName>
        <fullName evidence="1">RNA polymerase sigma-70 factor (ECF subfamily)</fullName>
    </submittedName>
</protein>
<name>A0ACC6L1H3_9SPHI</name>
<reference evidence="1" key="1">
    <citation type="submission" date="2023-07" db="EMBL/GenBank/DDBJ databases">
        <title>Sorghum-associated microbial communities from plants grown in Nebraska, USA.</title>
        <authorList>
            <person name="Schachtman D."/>
        </authorList>
    </citation>
    <scope>NUCLEOTIDE SEQUENCE</scope>
    <source>
        <strain evidence="1">2697</strain>
    </source>
</reference>
<accession>A0ACC6L1H3</accession>
<comment type="caution">
    <text evidence="1">The sequence shown here is derived from an EMBL/GenBank/DDBJ whole genome shotgun (WGS) entry which is preliminary data.</text>
</comment>
<evidence type="ECO:0000313" key="2">
    <source>
        <dbReference type="Proteomes" id="UP001246858"/>
    </source>
</evidence>
<sequence>MLAYKSYTDRELLDCLKSGDRAAFAEIYERYWKTMYFHALKMLGDEDDAKDLVQELFASVWTRAASIPFSNNLSGYLYITARNKIINLIQQRKVRRDYLSGLAAFAEEASNGTIEQIDEKELLLIVEKEIQALPHKMRQVFELSRKQYLSHKEIADELDISDKTVKKQIGYAIRMIKLKLDVLTRVVLLLIFFP</sequence>
<dbReference type="Proteomes" id="UP001246858">
    <property type="component" value="Unassembled WGS sequence"/>
</dbReference>